<dbReference type="Pfam" id="PF22486">
    <property type="entry name" value="MATH_2"/>
    <property type="match status" value="2"/>
</dbReference>
<dbReference type="Proteomes" id="UP000193944">
    <property type="component" value="Unassembled WGS sequence"/>
</dbReference>
<dbReference type="EMBL" id="MCFG01000022">
    <property type="protein sequence ID" value="ORX86330.1"/>
    <property type="molecule type" value="Genomic_DNA"/>
</dbReference>
<feature type="region of interest" description="Disordered" evidence="1">
    <location>
        <begin position="389"/>
        <end position="624"/>
    </location>
</feature>
<evidence type="ECO:0000259" key="2">
    <source>
        <dbReference type="PROSITE" id="PS50144"/>
    </source>
</evidence>
<accession>A0A1Y1XKP5</accession>
<dbReference type="CDD" id="cd00121">
    <property type="entry name" value="MATH"/>
    <property type="match status" value="2"/>
</dbReference>
<comment type="caution">
    <text evidence="3">The sequence shown here is derived from an EMBL/GenBank/DDBJ whole genome shotgun (WGS) entry which is preliminary data.</text>
</comment>
<feature type="domain" description="MATH" evidence="2">
    <location>
        <begin position="182"/>
        <end position="304"/>
    </location>
</feature>
<dbReference type="STRING" id="1754192.A0A1Y1XKP5"/>
<dbReference type="InterPro" id="IPR002083">
    <property type="entry name" value="MATH/TRAF_dom"/>
</dbReference>
<dbReference type="PROSITE" id="PS50144">
    <property type="entry name" value="MATH"/>
    <property type="match status" value="2"/>
</dbReference>
<feature type="compositionally biased region" description="Polar residues" evidence="1">
    <location>
        <begin position="571"/>
        <end position="589"/>
    </location>
</feature>
<feature type="compositionally biased region" description="Low complexity" evidence="1">
    <location>
        <begin position="424"/>
        <end position="439"/>
    </location>
</feature>
<feature type="compositionally biased region" description="Polar residues" evidence="1">
    <location>
        <begin position="610"/>
        <end position="624"/>
    </location>
</feature>
<dbReference type="SUPFAM" id="SSF49599">
    <property type="entry name" value="TRAF domain-like"/>
    <property type="match status" value="2"/>
</dbReference>
<evidence type="ECO:0000256" key="1">
    <source>
        <dbReference type="SAM" id="MobiDB-lite"/>
    </source>
</evidence>
<evidence type="ECO:0000313" key="4">
    <source>
        <dbReference type="Proteomes" id="UP000193944"/>
    </source>
</evidence>
<evidence type="ECO:0000313" key="3">
    <source>
        <dbReference type="EMBL" id="ORX86330.1"/>
    </source>
</evidence>
<name>A0A1Y1XKP5_9FUNG</name>
<gene>
    <name evidence="3" type="ORF">BCR32DRAFT_324996</name>
</gene>
<feature type="compositionally biased region" description="Pro residues" evidence="1">
    <location>
        <begin position="484"/>
        <end position="513"/>
    </location>
</feature>
<feature type="compositionally biased region" description="Pro residues" evidence="1">
    <location>
        <begin position="593"/>
        <end position="604"/>
    </location>
</feature>
<dbReference type="PRINTS" id="PR01217">
    <property type="entry name" value="PRICHEXTENSN"/>
</dbReference>
<dbReference type="InterPro" id="IPR008974">
    <property type="entry name" value="TRAF-like"/>
</dbReference>
<sequence>MDKTEFINELKENFYGESIKNYEIVKDGIYEWKIENWEETGSRLMVHSKEFHMCGYRWNLHLNPVGSLTTNFKYVSLFLDRLNPSEDYSVHIPMNIVFFIRSYNDYSSYKSATLPTVYYSKDHNGWGHTLLIRKSDLNEIIRNNKCVFGIYYHVYKYKKELYKNEIINSLYSETEECVIKSDNFYEWEIKNWSGLPSCAKSPVFNLGKLKWQLLIKPNPQISLFIYLVNPPYKRTRVKVSLFIRNYKDPECFVYKNLSKYTYFTVDDDNWGKNDFIDKTELFDKNEKLNKSIIEDNRVIIGVYLQIMGDEKEYPCEDMTYISKIFHSIKLDNDEAKKIKNEERKKIEQELRTKIEQELRTKIENENRYKTMNYPYSQYPSYYPPSSVYYPHNQSLPPPPPTLINQNQNPATPYYPSQPPPPQSQPSTTNPAQNPPSYYYLPPPPPATATANSTQTLPPAYYPPPPNQNPSSPPPTSPNQTPAPTYYPPPPSKSSSLPPPSSTNPNQAPPPAYYPSPNQSLSLPPPTTPTQTPIPSTYYPSPNQSLSLPPPTSPTQNPVPSYYPPPNSNPSQITSPPLSPSLNQTNTTAVPNYYYPPTPSNPSSPPSSNTKINPVNSTPSAPSVN</sequence>
<dbReference type="PANTHER" id="PTHR46162">
    <property type="entry name" value="TRAF-LIKE FAMILY PROTEIN"/>
    <property type="match status" value="1"/>
</dbReference>
<feature type="compositionally biased region" description="Pro residues" evidence="1">
    <location>
        <begin position="459"/>
        <end position="476"/>
    </location>
</feature>
<dbReference type="Gene3D" id="2.60.210.10">
    <property type="entry name" value="Apoptosis, Tumor Necrosis Factor Receptor Associated Protein 2, Chain A"/>
    <property type="match status" value="2"/>
</dbReference>
<proteinExistence type="predicted"/>
<feature type="compositionally biased region" description="Low complexity" evidence="1">
    <location>
        <begin position="528"/>
        <end position="546"/>
    </location>
</feature>
<reference evidence="3 4" key="2">
    <citation type="submission" date="2016-08" db="EMBL/GenBank/DDBJ databases">
        <title>Pervasive Adenine N6-methylation of Active Genes in Fungi.</title>
        <authorList>
            <consortium name="DOE Joint Genome Institute"/>
            <person name="Mondo S.J."/>
            <person name="Dannebaum R.O."/>
            <person name="Kuo R.C."/>
            <person name="Labutti K."/>
            <person name="Haridas S."/>
            <person name="Kuo A."/>
            <person name="Salamov A."/>
            <person name="Ahrendt S.R."/>
            <person name="Lipzen A."/>
            <person name="Sullivan W."/>
            <person name="Andreopoulos W.B."/>
            <person name="Clum A."/>
            <person name="Lindquist E."/>
            <person name="Daum C."/>
            <person name="Ramamoorthy G.K."/>
            <person name="Gryganskyi A."/>
            <person name="Culley D."/>
            <person name="Magnuson J.K."/>
            <person name="James T.Y."/>
            <person name="O'Malley M.A."/>
            <person name="Stajich J.E."/>
            <person name="Spatafora J.W."/>
            <person name="Visel A."/>
            <person name="Grigoriev I.V."/>
        </authorList>
    </citation>
    <scope>NUCLEOTIDE SEQUENCE [LARGE SCALE GENOMIC DNA]</scope>
    <source>
        <strain evidence="3 4">S4</strain>
    </source>
</reference>
<dbReference type="OrthoDB" id="289038at2759"/>
<reference evidence="3 4" key="1">
    <citation type="submission" date="2016-08" db="EMBL/GenBank/DDBJ databases">
        <title>A Parts List for Fungal Cellulosomes Revealed by Comparative Genomics.</title>
        <authorList>
            <consortium name="DOE Joint Genome Institute"/>
            <person name="Haitjema C.H."/>
            <person name="Gilmore S.P."/>
            <person name="Henske J.K."/>
            <person name="Solomon K.V."/>
            <person name="De Groot R."/>
            <person name="Kuo A."/>
            <person name="Mondo S.J."/>
            <person name="Salamov A.A."/>
            <person name="Labutti K."/>
            <person name="Zhao Z."/>
            <person name="Chiniquy J."/>
            <person name="Barry K."/>
            <person name="Brewer H.M."/>
            <person name="Purvine S.O."/>
            <person name="Wright A.T."/>
            <person name="Boxma B."/>
            <person name="Van Alen T."/>
            <person name="Hackstein J.H."/>
            <person name="Baker S.E."/>
            <person name="Grigoriev I.V."/>
            <person name="O'Malley M.A."/>
        </authorList>
    </citation>
    <scope>NUCLEOTIDE SEQUENCE [LARGE SCALE GENOMIC DNA]</scope>
    <source>
        <strain evidence="3 4">S4</strain>
    </source>
</reference>
<keyword evidence="4" id="KW-1185">Reference proteome</keyword>
<dbReference type="AlphaFoldDB" id="A0A1Y1XKP5"/>
<feature type="domain" description="MATH" evidence="2">
    <location>
        <begin position="27"/>
        <end position="152"/>
    </location>
</feature>
<organism evidence="3 4">
    <name type="scientific">Anaeromyces robustus</name>
    <dbReference type="NCBI Taxonomy" id="1754192"/>
    <lineage>
        <taxon>Eukaryota</taxon>
        <taxon>Fungi</taxon>
        <taxon>Fungi incertae sedis</taxon>
        <taxon>Chytridiomycota</taxon>
        <taxon>Chytridiomycota incertae sedis</taxon>
        <taxon>Neocallimastigomycetes</taxon>
        <taxon>Neocallimastigales</taxon>
        <taxon>Neocallimastigaceae</taxon>
        <taxon>Anaeromyces</taxon>
    </lineage>
</organism>
<protein>
    <recommendedName>
        <fullName evidence="2">MATH domain-containing protein</fullName>
    </recommendedName>
</protein>
<dbReference type="PANTHER" id="PTHR46162:SF2">
    <property type="entry name" value="ANKYRIN REPEAT-CONTAINING PROTEIN-RELATED"/>
    <property type="match status" value="1"/>
</dbReference>